<name>A0A5D0CUE8_9BACL</name>
<feature type="signal peptide" evidence="1">
    <location>
        <begin position="1"/>
        <end position="22"/>
    </location>
</feature>
<dbReference type="Gene3D" id="1.20.1600.10">
    <property type="entry name" value="Outer membrane efflux proteins (OEP)"/>
    <property type="match status" value="1"/>
</dbReference>
<keyword evidence="3" id="KW-1185">Reference proteome</keyword>
<dbReference type="RefSeq" id="WP_148451953.1">
    <property type="nucleotide sequence ID" value="NZ_VSDO01000002.1"/>
</dbReference>
<dbReference type="EMBL" id="VSDO01000002">
    <property type="protein sequence ID" value="TYA13358.1"/>
    <property type="molecule type" value="Genomic_DNA"/>
</dbReference>
<gene>
    <name evidence="2" type="ORF">FRY98_11890</name>
</gene>
<reference evidence="2 3" key="1">
    <citation type="submission" date="2019-08" db="EMBL/GenBank/DDBJ databases">
        <title>Genome sequencing of Paenibacillus faecis DSM 23593(T).</title>
        <authorList>
            <person name="Kook J.-K."/>
            <person name="Park S.-N."/>
            <person name="Lim Y.K."/>
        </authorList>
    </citation>
    <scope>NUCLEOTIDE SEQUENCE [LARGE SCALE GENOMIC DNA]</scope>
    <source>
        <strain evidence="2 3">DSM 23593</strain>
    </source>
</reference>
<proteinExistence type="predicted"/>
<dbReference type="OrthoDB" id="2542411at2"/>
<comment type="caution">
    <text evidence="2">The sequence shown here is derived from an EMBL/GenBank/DDBJ whole genome shotgun (WGS) entry which is preliminary data.</text>
</comment>
<organism evidence="2 3">
    <name type="scientific">Paenibacillus faecis</name>
    <dbReference type="NCBI Taxonomy" id="862114"/>
    <lineage>
        <taxon>Bacteria</taxon>
        <taxon>Bacillati</taxon>
        <taxon>Bacillota</taxon>
        <taxon>Bacilli</taxon>
        <taxon>Bacillales</taxon>
        <taxon>Paenibacillaceae</taxon>
        <taxon>Paenibacillus</taxon>
    </lineage>
</organism>
<keyword evidence="1" id="KW-0732">Signal</keyword>
<evidence type="ECO:0000256" key="1">
    <source>
        <dbReference type="SAM" id="SignalP"/>
    </source>
</evidence>
<dbReference type="SUPFAM" id="SSF56954">
    <property type="entry name" value="Outer membrane efflux proteins (OEP)"/>
    <property type="match status" value="1"/>
</dbReference>
<dbReference type="AlphaFoldDB" id="A0A5D0CUE8"/>
<dbReference type="Proteomes" id="UP000325218">
    <property type="component" value="Unassembled WGS sequence"/>
</dbReference>
<protein>
    <submittedName>
        <fullName evidence="2">TolC family protein</fullName>
    </submittedName>
</protein>
<sequence length="423" mass="48040">MKKGILVFATLLLFLGNGPVSADNNPLTDLKKVDRLDLETAIKMTVDNSYNLSLLQLKFNALDNKQDDLKAQMKDLPEPGSVSSYRLPTSPADIVSDPKYGIPNTANPEQLLWLGPTIEANTVINKMMDGMGDIVEGMNKLIRSQRNQLEIAIEQMDTNKKTTLVETDKAKEAAKLQMTSEYVTLLSKKEQIETTKEYIELLENDVVRAQSLEKSGGGSKENIVKTTRAVREQKEQLEILEKAYQVDLVQLSFDLGIEYKPDLILEEVTLTEPQPVERKERNQILAKSYDIKIKYNDIEQARWEEIHTNTSGEDGKDYLDISTRIKEMQGEQLLVEQAKKIDQVYNEAETAYLQVLSATEQSKDALEDYNNNYIRFEKGFISAFDMNKLKFTLTQAQTKEKLAKLKYFALTQKVSSMENGLII</sequence>
<evidence type="ECO:0000313" key="2">
    <source>
        <dbReference type="EMBL" id="TYA13358.1"/>
    </source>
</evidence>
<feature type="chain" id="PRO_5022936755" evidence="1">
    <location>
        <begin position="23"/>
        <end position="423"/>
    </location>
</feature>
<evidence type="ECO:0000313" key="3">
    <source>
        <dbReference type="Proteomes" id="UP000325218"/>
    </source>
</evidence>
<accession>A0A5D0CUE8</accession>